<name>Q4UBC9_THEAN</name>
<dbReference type="Proteomes" id="UP000001950">
    <property type="component" value="Chromosome 3"/>
</dbReference>
<evidence type="ECO:0000259" key="1">
    <source>
        <dbReference type="Pfam" id="PF03399"/>
    </source>
</evidence>
<feature type="domain" description="SAC3/GANP/THP3 conserved" evidence="1">
    <location>
        <begin position="433"/>
        <end position="607"/>
    </location>
</feature>
<dbReference type="PANTHER" id="PTHR12436">
    <property type="entry name" value="80 KDA MCM3-ASSOCIATED PROTEIN"/>
    <property type="match status" value="1"/>
</dbReference>
<evidence type="ECO:0000313" key="3">
    <source>
        <dbReference type="Proteomes" id="UP000001950"/>
    </source>
</evidence>
<keyword evidence="3" id="KW-1185">Reference proteome</keyword>
<dbReference type="InterPro" id="IPR005062">
    <property type="entry name" value="SAC3/GANP/THP3_conserved"/>
</dbReference>
<accession>Q4UBC9</accession>
<dbReference type="eggNOG" id="KOG1861">
    <property type="taxonomic scope" value="Eukaryota"/>
</dbReference>
<dbReference type="AlphaFoldDB" id="Q4UBC9"/>
<dbReference type="GO" id="GO:0005634">
    <property type="term" value="C:nucleus"/>
    <property type="evidence" value="ECO:0007669"/>
    <property type="project" value="TreeGrafter"/>
</dbReference>
<dbReference type="GeneID" id="3864949"/>
<dbReference type="OMA" id="MFESKFR"/>
<dbReference type="OrthoDB" id="199574at2759"/>
<organism evidence="2 3">
    <name type="scientific">Theileria annulata</name>
    <dbReference type="NCBI Taxonomy" id="5874"/>
    <lineage>
        <taxon>Eukaryota</taxon>
        <taxon>Sar</taxon>
        <taxon>Alveolata</taxon>
        <taxon>Apicomplexa</taxon>
        <taxon>Aconoidasida</taxon>
        <taxon>Piroplasmida</taxon>
        <taxon>Theileriidae</taxon>
        <taxon>Theileria</taxon>
    </lineage>
</organism>
<dbReference type="RefSeq" id="XP_955348.1">
    <property type="nucleotide sequence ID" value="XM_950255.1"/>
</dbReference>
<dbReference type="InterPro" id="IPR045107">
    <property type="entry name" value="SAC3/GANP/THP3"/>
</dbReference>
<reference evidence="2 3" key="1">
    <citation type="journal article" date="2005" name="Science">
        <title>Genome of the host-cell transforming parasite Theileria annulata compared with T. parva.</title>
        <authorList>
            <person name="Pain A."/>
            <person name="Renauld H."/>
            <person name="Berriman M."/>
            <person name="Murphy L."/>
            <person name="Yeats C.A."/>
            <person name="Weir W."/>
            <person name="Kerhornou A."/>
            <person name="Aslett M."/>
            <person name="Bishop R."/>
            <person name="Bouchier C."/>
            <person name="Cochet M."/>
            <person name="Coulson R.M.R."/>
            <person name="Cronin A."/>
            <person name="de Villiers E.P."/>
            <person name="Fraser A."/>
            <person name="Fosker N."/>
            <person name="Gardner M."/>
            <person name="Goble A."/>
            <person name="Griffiths-Jones S."/>
            <person name="Harris D.E."/>
            <person name="Katzer F."/>
            <person name="Larke N."/>
            <person name="Lord A."/>
            <person name="Maser P."/>
            <person name="McKellar S."/>
            <person name="Mooney P."/>
            <person name="Morton F."/>
            <person name="Nene V."/>
            <person name="O'Neil S."/>
            <person name="Price C."/>
            <person name="Quail M.A."/>
            <person name="Rabbinowitsch E."/>
            <person name="Rawlings N.D."/>
            <person name="Rutter S."/>
            <person name="Saunders D."/>
            <person name="Seeger K."/>
            <person name="Shah T."/>
            <person name="Squares R."/>
            <person name="Squares S."/>
            <person name="Tivey A."/>
            <person name="Walker A.R."/>
            <person name="Woodward J."/>
            <person name="Dobbelaere D.A.E."/>
            <person name="Langsley G."/>
            <person name="Rajandream M.A."/>
            <person name="McKeever D."/>
            <person name="Shiels B."/>
            <person name="Tait A."/>
            <person name="Barrell B.G."/>
            <person name="Hall N."/>
        </authorList>
    </citation>
    <scope>NUCLEOTIDE SEQUENCE [LARGE SCALE GENOMIC DNA]</scope>
    <source>
        <strain evidence="3">Ankara</strain>
    </source>
</reference>
<proteinExistence type="predicted"/>
<dbReference type="VEuPathDB" id="PiroplasmaDB:TA18795"/>
<gene>
    <name evidence="2" type="ORF">TA18795</name>
</gene>
<evidence type="ECO:0000313" key="2">
    <source>
        <dbReference type="EMBL" id="CAI75872.1"/>
    </source>
</evidence>
<dbReference type="PANTHER" id="PTHR12436:SF4">
    <property type="entry name" value="LEUKOCYTE RECEPTOR CLUSTER MEMBER 8"/>
    <property type="match status" value="1"/>
</dbReference>
<dbReference type="InParanoid" id="Q4UBC9"/>
<dbReference type="STRING" id="5874.Q4UBC9"/>
<dbReference type="EMBL" id="CR940352">
    <property type="protein sequence ID" value="CAI75872.1"/>
    <property type="molecule type" value="Genomic_DNA"/>
</dbReference>
<sequence>MYNFNPYGQQARPSYNMLFSHFKQLGKLNSRIMIQTNSFNQYVNVQPNNAQYNPNMYKNINYNLPPNYNLNANVYNQKIPPTQSVNPPQIKQNFNFSSESKSIQTTYDKSNLLSGVKISSKSASGFPNPSQSDSTNPLKIQLKSSLDPQNSSKALYDQAVQASKSIPQHFQKTNTLPTPYSIGHQVNPKYPMIQTMPGYSVNQPPPPSYPYNPVAAAVTQPNVQFQGVMPKTPPNLSSIFYIDTKGSTPNKNKQKDKDTLTIGQVNRWIQDLYMHLNMTTCSKNLRKAVNVYIQHIMEKFRSGSLKASELKMLSPEEIMNFKPTKAEPAPEIQQIKTNQEPDVVIEDKNVVQPLLNRAKKKMNKTSNIYEILQSQIIDELSVPLDEKEIHRREQRSQRFKSKNAIPVYNFNLVKSKTIVGLSQELEKPYLRLTSEPNPLIVRPEPVLTKSFKYVFDKFLKNKNYVYIQEQFRSIRQDIQVQHLRTPFVIKVYTTNARLALLHNDLDQFNQCQTQLKHLLLSFNDCQLIQFEFELYYILYLSLQNMNMDLLRYFKENYVDDVGKANSKVENQFKTTFYFKFANLVRLSISDENFIQYFKLANTKNIDYDYYLDRIYKEAFEPNKGNRLNSEPKNFYDTDSLFYCKLLFKMFESKFRMFSLYTLCRQLYIHYALFNIFYRSSLTLSLGVLVDLLNFSHEDECLSFLK</sequence>
<dbReference type="Pfam" id="PF03399">
    <property type="entry name" value="SAC3_GANP"/>
    <property type="match status" value="1"/>
</dbReference>
<dbReference type="KEGG" id="tan:TA18795"/>
<protein>
    <submittedName>
        <fullName evidence="2">SAC3/GNAP family-related protein, putative</fullName>
    </submittedName>
</protein>
<dbReference type="Gene3D" id="1.25.40.990">
    <property type="match status" value="1"/>
</dbReference>